<dbReference type="Pfam" id="PF00300">
    <property type="entry name" value="His_Phos_1"/>
    <property type="match status" value="1"/>
</dbReference>
<dbReference type="CDD" id="cd07040">
    <property type="entry name" value="HP"/>
    <property type="match status" value="1"/>
</dbReference>
<comment type="caution">
    <text evidence="2">The sequence shown here is derived from an EMBL/GenBank/DDBJ whole genome shotgun (WGS) entry which is preliminary data.</text>
</comment>
<dbReference type="Gene3D" id="3.40.50.1240">
    <property type="entry name" value="Phosphoglycerate mutase-like"/>
    <property type="match status" value="1"/>
</dbReference>
<feature type="signal peptide" evidence="1">
    <location>
        <begin position="1"/>
        <end position="23"/>
    </location>
</feature>
<dbReference type="InterPro" id="IPR013078">
    <property type="entry name" value="His_Pase_superF_clade-1"/>
</dbReference>
<protein>
    <submittedName>
        <fullName evidence="2">Histidine phosphatase family protein</fullName>
    </submittedName>
</protein>
<feature type="chain" id="PRO_5046167762" evidence="1">
    <location>
        <begin position="24"/>
        <end position="195"/>
    </location>
</feature>
<keyword evidence="1" id="KW-0732">Signal</keyword>
<reference evidence="2 3" key="1">
    <citation type="submission" date="2019-10" db="EMBL/GenBank/DDBJ databases">
        <title>Taxonomy of Antarctic Massilia spp.: description of Massilia rubra sp. nov., Massilia aquatica sp. nov., Massilia mucilaginosa sp. nov., Massilia frigida sp. nov. isolated from streams, lakes and regoliths.</title>
        <authorList>
            <person name="Holochova P."/>
            <person name="Sedlacek I."/>
            <person name="Kralova S."/>
            <person name="Maslanova I."/>
            <person name="Busse H.-J."/>
            <person name="Stankova E."/>
            <person name="Vrbovska V."/>
            <person name="Kovarovic V."/>
            <person name="Bartak M."/>
            <person name="Svec P."/>
            <person name="Pantucek R."/>
        </authorList>
    </citation>
    <scope>NUCLEOTIDE SEQUENCE [LARGE SCALE GENOMIC DNA]</scope>
    <source>
        <strain evidence="2 3">CCM 8733</strain>
    </source>
</reference>
<evidence type="ECO:0000256" key="1">
    <source>
        <dbReference type="SAM" id="SignalP"/>
    </source>
</evidence>
<gene>
    <name evidence="2" type="ORF">F2P45_01655</name>
</gene>
<organism evidence="2 3">
    <name type="scientific">Massilia mucilaginosa</name>
    <dbReference type="NCBI Taxonomy" id="2609282"/>
    <lineage>
        <taxon>Bacteria</taxon>
        <taxon>Pseudomonadati</taxon>
        <taxon>Pseudomonadota</taxon>
        <taxon>Betaproteobacteria</taxon>
        <taxon>Burkholderiales</taxon>
        <taxon>Oxalobacteraceae</taxon>
        <taxon>Telluria group</taxon>
        <taxon>Massilia</taxon>
    </lineage>
</organism>
<proteinExistence type="predicted"/>
<name>A0ABX0NLU3_9BURK</name>
<dbReference type="EMBL" id="WHJH01000001">
    <property type="protein sequence ID" value="NHZ87743.1"/>
    <property type="molecule type" value="Genomic_DNA"/>
</dbReference>
<evidence type="ECO:0000313" key="3">
    <source>
        <dbReference type="Proteomes" id="UP000609726"/>
    </source>
</evidence>
<evidence type="ECO:0000313" key="2">
    <source>
        <dbReference type="EMBL" id="NHZ87743.1"/>
    </source>
</evidence>
<sequence>MKTCLRLSLPVLLACLALPSARAADDEAFWALLKEGGKVVLMRHAQTDAGIGDPPGFLLDDCSTQRNLSAQGRTEAVRTGARLRNHGVPLAEVLSSRWCRCLDTARFAFGRAAPAPMLDSVFDRYSPSEAAKTREVLAWLAGRVRAGSRDNVVLVTHAVNIDALAGVSLASGEMAVATLDGPRKLKVLARATPGR</sequence>
<dbReference type="InterPro" id="IPR029033">
    <property type="entry name" value="His_PPase_superfam"/>
</dbReference>
<keyword evidence="3" id="KW-1185">Reference proteome</keyword>
<accession>A0ABX0NLU3</accession>
<dbReference type="SMART" id="SM00855">
    <property type="entry name" value="PGAM"/>
    <property type="match status" value="1"/>
</dbReference>
<dbReference type="RefSeq" id="WP_166870032.1">
    <property type="nucleotide sequence ID" value="NZ_WHJH01000001.1"/>
</dbReference>
<dbReference type="Proteomes" id="UP000609726">
    <property type="component" value="Unassembled WGS sequence"/>
</dbReference>
<dbReference type="SUPFAM" id="SSF53254">
    <property type="entry name" value="Phosphoglycerate mutase-like"/>
    <property type="match status" value="1"/>
</dbReference>